<dbReference type="RefSeq" id="WP_344422196.1">
    <property type="nucleotide sequence ID" value="NZ_BAAAQK010000019.1"/>
</dbReference>
<name>A0ABN2NDT3_9PSEU</name>
<reference evidence="1 2" key="1">
    <citation type="journal article" date="2019" name="Int. J. Syst. Evol. Microbiol.">
        <title>The Global Catalogue of Microorganisms (GCM) 10K type strain sequencing project: providing services to taxonomists for standard genome sequencing and annotation.</title>
        <authorList>
            <consortium name="The Broad Institute Genomics Platform"/>
            <consortium name="The Broad Institute Genome Sequencing Center for Infectious Disease"/>
            <person name="Wu L."/>
            <person name="Ma J."/>
        </authorList>
    </citation>
    <scope>NUCLEOTIDE SEQUENCE [LARGE SCALE GENOMIC DNA]</scope>
    <source>
        <strain evidence="1 2">JCM 16009</strain>
    </source>
</reference>
<protein>
    <submittedName>
        <fullName evidence="1">Uncharacterized protein</fullName>
    </submittedName>
</protein>
<comment type="caution">
    <text evidence="1">The sequence shown here is derived from an EMBL/GenBank/DDBJ whole genome shotgun (WGS) entry which is preliminary data.</text>
</comment>
<evidence type="ECO:0000313" key="2">
    <source>
        <dbReference type="Proteomes" id="UP001500449"/>
    </source>
</evidence>
<accession>A0ABN2NDT3</accession>
<dbReference type="EMBL" id="BAAAQK010000019">
    <property type="protein sequence ID" value="GAA1864776.1"/>
    <property type="molecule type" value="Genomic_DNA"/>
</dbReference>
<dbReference type="Proteomes" id="UP001500449">
    <property type="component" value="Unassembled WGS sequence"/>
</dbReference>
<proteinExistence type="predicted"/>
<gene>
    <name evidence="1" type="ORF">GCM10009836_51380</name>
</gene>
<evidence type="ECO:0000313" key="1">
    <source>
        <dbReference type="EMBL" id="GAA1864776.1"/>
    </source>
</evidence>
<organism evidence="1 2">
    <name type="scientific">Pseudonocardia ailaonensis</name>
    <dbReference type="NCBI Taxonomy" id="367279"/>
    <lineage>
        <taxon>Bacteria</taxon>
        <taxon>Bacillati</taxon>
        <taxon>Actinomycetota</taxon>
        <taxon>Actinomycetes</taxon>
        <taxon>Pseudonocardiales</taxon>
        <taxon>Pseudonocardiaceae</taxon>
        <taxon>Pseudonocardia</taxon>
    </lineage>
</organism>
<keyword evidence="2" id="KW-1185">Reference proteome</keyword>
<sequence>MIKFLAGLAVTVATVIVVLRLIGAAESAALTPTGHVGSSSITVVDPCEAGERAVIRALPDGSIEGVQCR</sequence>